<dbReference type="KEGG" id="nli:G3M70_03585"/>
<evidence type="ECO:0000259" key="2">
    <source>
        <dbReference type="SMART" id="SM00062"/>
    </source>
</evidence>
<sequence>MQWHRCILILAVTLLFGCQDSQPGDKSNSIAQTTLEQARAKGSLRIGYANEAPYAYYDPEQDRLTGEAPEIARLVLKEMGVKNIEGVLTEFGALIPGLKARRFDIIAAGMYITPERCREVAFSNPTYGVGGGFIVKNNNPKKLHSYENVAGQNKVKLGVVAGTVEINYARKLGVPDDRLLIFPDALSALSGVKTGRVDAFSATSLTIQTLLNKAKDKTIERARPFHDPVIDGKSIKGFGAFAVRKEDQNLLEALNRELANFIGSPEHIRTVHPFGFSKGDLPGNVTADQVCRPETRQFE</sequence>
<name>A0A7T0BU78_9BACT</name>
<dbReference type="NCBIfam" id="TIGR02995">
    <property type="entry name" value="ectoine_ehuB"/>
    <property type="match status" value="1"/>
</dbReference>
<evidence type="ECO:0000313" key="3">
    <source>
        <dbReference type="EMBL" id="QPJ61018.1"/>
    </source>
</evidence>
<evidence type="ECO:0000256" key="1">
    <source>
        <dbReference type="ARBA" id="ARBA00022729"/>
    </source>
</evidence>
<dbReference type="EMBL" id="CP048685">
    <property type="protein sequence ID" value="QPJ61018.1"/>
    <property type="molecule type" value="Genomic_DNA"/>
</dbReference>
<dbReference type="SMART" id="SM00062">
    <property type="entry name" value="PBPb"/>
    <property type="match status" value="1"/>
</dbReference>
<organism evidence="3 4">
    <name type="scientific">Candidatus Nitronauta litoralis</name>
    <dbReference type="NCBI Taxonomy" id="2705533"/>
    <lineage>
        <taxon>Bacteria</taxon>
        <taxon>Pseudomonadati</taxon>
        <taxon>Nitrospinota/Tectimicrobiota group</taxon>
        <taxon>Nitrospinota</taxon>
        <taxon>Nitrospinia</taxon>
        <taxon>Nitrospinales</taxon>
        <taxon>Nitrospinaceae</taxon>
        <taxon>Candidatus Nitronauta</taxon>
    </lineage>
</organism>
<dbReference type="Gene3D" id="3.40.190.10">
    <property type="entry name" value="Periplasmic binding protein-like II"/>
    <property type="match status" value="2"/>
</dbReference>
<dbReference type="GO" id="GO:0033294">
    <property type="term" value="F:ectoine binding"/>
    <property type="evidence" value="ECO:0007669"/>
    <property type="project" value="InterPro"/>
</dbReference>
<dbReference type="Proteomes" id="UP000594688">
    <property type="component" value="Chromosome"/>
</dbReference>
<dbReference type="InterPro" id="IPR001638">
    <property type="entry name" value="Solute-binding_3/MltF_N"/>
</dbReference>
<dbReference type="SUPFAM" id="SSF53850">
    <property type="entry name" value="Periplasmic binding protein-like II"/>
    <property type="match status" value="1"/>
</dbReference>
<accession>A0A7T0BU78</accession>
<dbReference type="InterPro" id="IPR014337">
    <property type="entry name" value="Ectoine_EhuB"/>
</dbReference>
<reference evidence="3 4" key="1">
    <citation type="submission" date="2020-02" db="EMBL/GenBank/DDBJ databases">
        <title>Genomic and physiological characterization of two novel Nitrospinaceae genera.</title>
        <authorList>
            <person name="Mueller A.J."/>
            <person name="Jung M.-Y."/>
            <person name="Strachan C.R."/>
            <person name="Herbold C.W."/>
            <person name="Kirkegaard R.H."/>
            <person name="Daims H."/>
        </authorList>
    </citation>
    <scope>NUCLEOTIDE SEQUENCE [LARGE SCALE GENOMIC DNA]</scope>
    <source>
        <strain evidence="3">EB</strain>
    </source>
</reference>
<dbReference type="GO" id="GO:0051470">
    <property type="term" value="P:ectoine transmembrane transport"/>
    <property type="evidence" value="ECO:0007669"/>
    <property type="project" value="InterPro"/>
</dbReference>
<dbReference type="PROSITE" id="PS51257">
    <property type="entry name" value="PROKAR_LIPOPROTEIN"/>
    <property type="match status" value="1"/>
</dbReference>
<evidence type="ECO:0000313" key="4">
    <source>
        <dbReference type="Proteomes" id="UP000594688"/>
    </source>
</evidence>
<dbReference type="Pfam" id="PF00497">
    <property type="entry name" value="SBP_bac_3"/>
    <property type="match status" value="1"/>
</dbReference>
<keyword evidence="1" id="KW-0732">Signal</keyword>
<protein>
    <submittedName>
        <fullName evidence="3">Ectoine/hydroxyectoine ABC transporter substrate-binding protein EhuB</fullName>
    </submittedName>
</protein>
<gene>
    <name evidence="3" type="primary">ehuB</name>
    <name evidence="3" type="ORF">G3M70_03585</name>
</gene>
<dbReference type="CDD" id="cd01002">
    <property type="entry name" value="PBP2_Ehub_like"/>
    <property type="match status" value="1"/>
</dbReference>
<proteinExistence type="predicted"/>
<dbReference type="AlphaFoldDB" id="A0A7T0BU78"/>
<dbReference type="PANTHER" id="PTHR35936:SF17">
    <property type="entry name" value="ARGININE-BINDING EXTRACELLULAR PROTEIN ARTP"/>
    <property type="match status" value="1"/>
</dbReference>
<feature type="domain" description="Solute-binding protein family 3/N-terminal" evidence="2">
    <location>
        <begin position="43"/>
        <end position="272"/>
    </location>
</feature>
<dbReference type="PANTHER" id="PTHR35936">
    <property type="entry name" value="MEMBRANE-BOUND LYTIC MUREIN TRANSGLYCOSYLASE F"/>
    <property type="match status" value="1"/>
</dbReference>